<protein>
    <submittedName>
        <fullName evidence="1">Uncharacterized protein</fullName>
    </submittedName>
</protein>
<name>A0ACC4DSQ4_PURLI</name>
<organism evidence="1 2">
    <name type="scientific">Purpureocillium lilacinum</name>
    <name type="common">Paecilomyces lilacinus</name>
    <dbReference type="NCBI Taxonomy" id="33203"/>
    <lineage>
        <taxon>Eukaryota</taxon>
        <taxon>Fungi</taxon>
        <taxon>Dikarya</taxon>
        <taxon>Ascomycota</taxon>
        <taxon>Pezizomycotina</taxon>
        <taxon>Sordariomycetes</taxon>
        <taxon>Hypocreomycetidae</taxon>
        <taxon>Hypocreales</taxon>
        <taxon>Ophiocordycipitaceae</taxon>
        <taxon>Purpureocillium</taxon>
    </lineage>
</organism>
<dbReference type="EMBL" id="JBGNUJ010000006">
    <property type="protein sequence ID" value="KAL3959301.1"/>
    <property type="molecule type" value="Genomic_DNA"/>
</dbReference>
<keyword evidence="2" id="KW-1185">Reference proteome</keyword>
<dbReference type="Proteomes" id="UP001638806">
    <property type="component" value="Unassembled WGS sequence"/>
</dbReference>
<sequence>MRNTAVIAAVAALASTVYTLDRRGYRNDFKGPGFMWPYCYETTPAGTAEPTGTAGAGSEDLPTPAGPVVTPVSNQ</sequence>
<evidence type="ECO:0000313" key="2">
    <source>
        <dbReference type="Proteomes" id="UP001638806"/>
    </source>
</evidence>
<accession>A0ACC4DSQ4</accession>
<gene>
    <name evidence="1" type="ORF">ACCO45_007463</name>
</gene>
<comment type="caution">
    <text evidence="1">The sequence shown here is derived from an EMBL/GenBank/DDBJ whole genome shotgun (WGS) entry which is preliminary data.</text>
</comment>
<proteinExistence type="predicted"/>
<evidence type="ECO:0000313" key="1">
    <source>
        <dbReference type="EMBL" id="KAL3959301.1"/>
    </source>
</evidence>
<reference evidence="1" key="1">
    <citation type="submission" date="2024-12" db="EMBL/GenBank/DDBJ databases">
        <title>Comparative genomics and development of molecular markers within Purpureocillium lilacinum and among Purpureocillium species.</title>
        <authorList>
            <person name="Yeh Z.-Y."/>
            <person name="Ni N.-T."/>
            <person name="Lo P.-H."/>
            <person name="Mushyakhwo K."/>
            <person name="Lin C.-F."/>
            <person name="Nai Y.-S."/>
        </authorList>
    </citation>
    <scope>NUCLEOTIDE SEQUENCE</scope>
    <source>
        <strain evidence="1">NCHU-NPUST-175</strain>
    </source>
</reference>